<dbReference type="Gene3D" id="3.40.50.720">
    <property type="entry name" value="NAD(P)-binding Rossmann-like Domain"/>
    <property type="match status" value="1"/>
</dbReference>
<keyword evidence="2" id="KW-0560">Oxidoreductase</keyword>
<dbReference type="EC" id="1.1.1.133" evidence="2"/>
<reference evidence="4" key="1">
    <citation type="journal article" date="2014" name="Int. J. Syst. Evol. Microbiol.">
        <title>Complete genome sequence of Corynebacterium casei LMG S-19264T (=DSM 44701T), isolated from a smear-ripened cheese.</title>
        <authorList>
            <consortium name="US DOE Joint Genome Institute (JGI-PGF)"/>
            <person name="Walter F."/>
            <person name="Albersmeier A."/>
            <person name="Kalinowski J."/>
            <person name="Ruckert C."/>
        </authorList>
    </citation>
    <scope>NUCLEOTIDE SEQUENCE</scope>
    <source>
        <strain evidence="4">CGMCC 1.12813</strain>
    </source>
</reference>
<accession>A0A916WLP3</accession>
<evidence type="ECO:0000256" key="2">
    <source>
        <dbReference type="RuleBase" id="RU364082"/>
    </source>
</evidence>
<comment type="pathway">
    <text evidence="2">Carbohydrate biosynthesis; dTDP-L-rhamnose biosynthesis.</text>
</comment>
<organism evidence="4 5">
    <name type="scientific">Conyzicola nivalis</name>
    <dbReference type="NCBI Taxonomy" id="1477021"/>
    <lineage>
        <taxon>Bacteria</taxon>
        <taxon>Bacillati</taxon>
        <taxon>Actinomycetota</taxon>
        <taxon>Actinomycetes</taxon>
        <taxon>Micrococcales</taxon>
        <taxon>Microbacteriaceae</taxon>
        <taxon>Conyzicola</taxon>
    </lineage>
</organism>
<feature type="domain" description="RmlD-like substrate binding" evidence="3">
    <location>
        <begin position="5"/>
        <end position="288"/>
    </location>
</feature>
<dbReference type="InterPro" id="IPR005913">
    <property type="entry name" value="dTDP_dehydrorham_reduct"/>
</dbReference>
<comment type="caution">
    <text evidence="4">The sequence shown here is derived from an EMBL/GenBank/DDBJ whole genome shotgun (WGS) entry which is preliminary data.</text>
</comment>
<evidence type="ECO:0000259" key="3">
    <source>
        <dbReference type="Pfam" id="PF04321"/>
    </source>
</evidence>
<dbReference type="PANTHER" id="PTHR10491">
    <property type="entry name" value="DTDP-4-DEHYDRORHAMNOSE REDUCTASE"/>
    <property type="match status" value="1"/>
</dbReference>
<dbReference type="GO" id="GO:0005829">
    <property type="term" value="C:cytosol"/>
    <property type="evidence" value="ECO:0007669"/>
    <property type="project" value="TreeGrafter"/>
</dbReference>
<dbReference type="Pfam" id="PF04321">
    <property type="entry name" value="RmlD_sub_bind"/>
    <property type="match status" value="1"/>
</dbReference>
<gene>
    <name evidence="4" type="ORF">GCM10010979_25730</name>
</gene>
<evidence type="ECO:0000313" key="5">
    <source>
        <dbReference type="Proteomes" id="UP000606922"/>
    </source>
</evidence>
<dbReference type="GO" id="GO:0019305">
    <property type="term" value="P:dTDP-rhamnose biosynthetic process"/>
    <property type="evidence" value="ECO:0007669"/>
    <property type="project" value="TreeGrafter"/>
</dbReference>
<keyword evidence="2" id="KW-0521">NADP</keyword>
<comment type="function">
    <text evidence="2">Catalyzes the reduction of dTDP-6-deoxy-L-lyxo-4-hexulose to yield dTDP-L-rhamnose.</text>
</comment>
<protein>
    <recommendedName>
        <fullName evidence="2">dTDP-4-dehydrorhamnose reductase</fullName>
        <ecNumber evidence="2">1.1.1.133</ecNumber>
    </recommendedName>
</protein>
<name>A0A916WLP3_9MICO</name>
<dbReference type="EMBL" id="BMGB01000001">
    <property type="protein sequence ID" value="GGB09935.1"/>
    <property type="molecule type" value="Genomic_DNA"/>
</dbReference>
<dbReference type="InterPro" id="IPR029903">
    <property type="entry name" value="RmlD-like-bd"/>
</dbReference>
<proteinExistence type="inferred from homology"/>
<comment type="similarity">
    <text evidence="1 2">Belongs to the dTDP-4-dehydrorhamnose reductase family.</text>
</comment>
<dbReference type="Proteomes" id="UP000606922">
    <property type="component" value="Unassembled WGS sequence"/>
</dbReference>
<keyword evidence="5" id="KW-1185">Reference proteome</keyword>
<dbReference type="GO" id="GO:0008831">
    <property type="term" value="F:dTDP-4-dehydrorhamnose reductase activity"/>
    <property type="evidence" value="ECO:0007669"/>
    <property type="project" value="UniProtKB-EC"/>
</dbReference>
<evidence type="ECO:0000313" key="4">
    <source>
        <dbReference type="EMBL" id="GGB09935.1"/>
    </source>
</evidence>
<dbReference type="PANTHER" id="PTHR10491:SF4">
    <property type="entry name" value="METHIONINE ADENOSYLTRANSFERASE 2 SUBUNIT BETA"/>
    <property type="match status" value="1"/>
</dbReference>
<evidence type="ECO:0000256" key="1">
    <source>
        <dbReference type="ARBA" id="ARBA00010944"/>
    </source>
</evidence>
<dbReference type="AlphaFoldDB" id="A0A916WLP3"/>
<dbReference type="InterPro" id="IPR036291">
    <property type="entry name" value="NAD(P)-bd_dom_sf"/>
</dbReference>
<reference evidence="4" key="2">
    <citation type="submission" date="2020-09" db="EMBL/GenBank/DDBJ databases">
        <authorList>
            <person name="Sun Q."/>
            <person name="Zhou Y."/>
        </authorList>
    </citation>
    <scope>NUCLEOTIDE SEQUENCE</scope>
    <source>
        <strain evidence="4">CGMCC 1.12813</strain>
    </source>
</reference>
<sequence>MVMTNVLILGGAGMLGSALVDRLAGRPEFSTTVTARRLPEKPTPGVRFVTFAVGDPNLADVLSGFGEGDYVINCIGLIKHRMDDANPADRREAIRVNSAFPYELAELAESQGFRVIQIATDCVYAGTTGRYTEDSPHDPLDVYGKTKSLGEVPHPLFLNVRCSIIGREVSGATSLVEWLLSQPANGEIRGFLDHEWNGVTTETFADLAIGLVATKSELSGTHHFVPSSSMNKSDLSSLILSTFGRDDVTVVPTVTGRPVDRSLATTDQALNESLWRAAGFATAPTVEDLVRRMAP</sequence>
<dbReference type="CDD" id="cd05254">
    <property type="entry name" value="dTDP_HR_like_SDR_e"/>
    <property type="match status" value="1"/>
</dbReference>
<dbReference type="SUPFAM" id="SSF51735">
    <property type="entry name" value="NAD(P)-binding Rossmann-fold domains"/>
    <property type="match status" value="1"/>
</dbReference>